<feature type="transmembrane region" description="Helical" evidence="2">
    <location>
        <begin position="81"/>
        <end position="107"/>
    </location>
</feature>
<keyword evidence="2" id="KW-0812">Transmembrane</keyword>
<keyword evidence="4" id="KW-0808">Transferase</keyword>
<dbReference type="InterPro" id="IPR050640">
    <property type="entry name" value="Bact_2-comp_sensor_kinase"/>
</dbReference>
<accession>A0ABT9GRD6</accession>
<name>A0ABT9GRD6_9GAMM</name>
<organism evidence="4 5">
    <name type="scientific">Alkalimonas delamerensis</name>
    <dbReference type="NCBI Taxonomy" id="265981"/>
    <lineage>
        <taxon>Bacteria</taxon>
        <taxon>Pseudomonadati</taxon>
        <taxon>Pseudomonadota</taxon>
        <taxon>Gammaproteobacteria</taxon>
        <taxon>Alkalimonas</taxon>
    </lineage>
</organism>
<feature type="transmembrane region" description="Helical" evidence="2">
    <location>
        <begin position="119"/>
        <end position="140"/>
    </location>
</feature>
<evidence type="ECO:0000256" key="1">
    <source>
        <dbReference type="SAM" id="Coils"/>
    </source>
</evidence>
<keyword evidence="1" id="KW-0175">Coiled coil</keyword>
<dbReference type="RefSeq" id="WP_305945610.1">
    <property type="nucleotide sequence ID" value="NZ_JAUZVY010000004.1"/>
</dbReference>
<dbReference type="Proteomes" id="UP001236258">
    <property type="component" value="Unassembled WGS sequence"/>
</dbReference>
<keyword evidence="5" id="KW-1185">Reference proteome</keyword>
<dbReference type="InterPro" id="IPR010559">
    <property type="entry name" value="Sig_transdc_His_kin_internal"/>
</dbReference>
<reference evidence="4 5" key="1">
    <citation type="submission" date="2023-08" db="EMBL/GenBank/DDBJ databases">
        <authorList>
            <person name="Joshi A."/>
            <person name="Thite S."/>
        </authorList>
    </citation>
    <scope>NUCLEOTIDE SEQUENCE [LARGE SCALE GENOMIC DNA]</scope>
    <source>
        <strain evidence="4 5">1E1</strain>
    </source>
</reference>
<evidence type="ECO:0000256" key="2">
    <source>
        <dbReference type="SAM" id="Phobius"/>
    </source>
</evidence>
<dbReference type="PANTHER" id="PTHR34220:SF7">
    <property type="entry name" value="SENSOR HISTIDINE KINASE YPDA"/>
    <property type="match status" value="1"/>
</dbReference>
<comment type="caution">
    <text evidence="4">The sequence shown here is derived from an EMBL/GenBank/DDBJ whole genome shotgun (WGS) entry which is preliminary data.</text>
</comment>
<evidence type="ECO:0000313" key="4">
    <source>
        <dbReference type="EMBL" id="MDP4529528.1"/>
    </source>
</evidence>
<dbReference type="PANTHER" id="PTHR34220">
    <property type="entry name" value="SENSOR HISTIDINE KINASE YPDA"/>
    <property type="match status" value="1"/>
</dbReference>
<dbReference type="EMBL" id="JAUZVY010000004">
    <property type="protein sequence ID" value="MDP4529528.1"/>
    <property type="molecule type" value="Genomic_DNA"/>
</dbReference>
<keyword evidence="2" id="KW-1133">Transmembrane helix</keyword>
<dbReference type="Pfam" id="PF06580">
    <property type="entry name" value="His_kinase"/>
    <property type="match status" value="1"/>
</dbReference>
<keyword evidence="4" id="KW-0418">Kinase</keyword>
<proteinExistence type="predicted"/>
<dbReference type="GO" id="GO:0016301">
    <property type="term" value="F:kinase activity"/>
    <property type="evidence" value="ECO:0007669"/>
    <property type="project" value="UniProtKB-KW"/>
</dbReference>
<gene>
    <name evidence="4" type="ORF">Q3O59_10875</name>
</gene>
<evidence type="ECO:0000259" key="3">
    <source>
        <dbReference type="Pfam" id="PF06580"/>
    </source>
</evidence>
<feature type="transmembrane region" description="Helical" evidence="2">
    <location>
        <begin position="47"/>
        <end position="65"/>
    </location>
</feature>
<evidence type="ECO:0000313" key="5">
    <source>
        <dbReference type="Proteomes" id="UP001236258"/>
    </source>
</evidence>
<sequence length="347" mass="39877">MLRRWMMYLQVDRTFLVLVFLFSYFLVISNRVGAGMISWYTVVPDGPIFQFIAALFIFSLVRFWLNRQALSQKPQLGWHHYGFICLIALVCYLLFSNGISLLIAIAFDTVALNFNADTLLQINLGYVADMVIYSGIYLAYTHSKQAEAYREQLSDYQQQLAQLKIQQLKAQLNPHFVFNSLNTLDELIATDPNHASQYLHDFAELYRLSLQNTDQQLVPMMQELQFAKRYFQLLQARLGPGYQLSIEANDVEHYVLPPFSLQLLLENALQHNQGSSEQPLVIRMYLSDQLVITHPMQRRLQAKNGHGIGLQNLAKQFLFLTGQGVTVEQTDDSFTVKLPLIKRVADA</sequence>
<protein>
    <submittedName>
        <fullName evidence="4">Histidine kinase</fullName>
    </submittedName>
</protein>
<feature type="domain" description="Signal transduction histidine kinase internal region" evidence="3">
    <location>
        <begin position="164"/>
        <end position="239"/>
    </location>
</feature>
<feature type="coiled-coil region" evidence="1">
    <location>
        <begin position="146"/>
        <end position="173"/>
    </location>
</feature>
<keyword evidence="2" id="KW-0472">Membrane</keyword>